<organism evidence="6 7">
    <name type="scientific">Aotus nancymaae</name>
    <name type="common">Ma's night monkey</name>
    <dbReference type="NCBI Taxonomy" id="37293"/>
    <lineage>
        <taxon>Eukaryota</taxon>
        <taxon>Metazoa</taxon>
        <taxon>Chordata</taxon>
        <taxon>Craniata</taxon>
        <taxon>Vertebrata</taxon>
        <taxon>Euteleostomi</taxon>
        <taxon>Mammalia</taxon>
        <taxon>Eutheria</taxon>
        <taxon>Euarchontoglires</taxon>
        <taxon>Primates</taxon>
        <taxon>Haplorrhini</taxon>
        <taxon>Platyrrhini</taxon>
        <taxon>Aotidae</taxon>
        <taxon>Aotus</taxon>
    </lineage>
</organism>
<dbReference type="Ensembl" id="ENSANAT00000030169.1">
    <property type="protein sequence ID" value="ENSANAP00000012348.1"/>
    <property type="gene ID" value="ENSANAG00000024112.1"/>
</dbReference>
<evidence type="ECO:0000313" key="6">
    <source>
        <dbReference type="Ensembl" id="ENSANAP00000012348.1"/>
    </source>
</evidence>
<evidence type="ECO:0000256" key="2">
    <source>
        <dbReference type="ARBA" id="ARBA00009415"/>
    </source>
</evidence>
<comment type="subcellular location">
    <subcellularLocation>
        <location evidence="1">Cell projection</location>
        <location evidence="1">Cilium</location>
    </subcellularLocation>
</comment>
<dbReference type="STRING" id="37293.ENSANAP00000012348"/>
<evidence type="ECO:0000256" key="3">
    <source>
        <dbReference type="ARBA" id="ARBA00020568"/>
    </source>
</evidence>
<accession>A0A2K5CUG9</accession>
<keyword evidence="4" id="KW-0969">Cilium</keyword>
<dbReference type="GO" id="GO:1905515">
    <property type="term" value="P:non-motile cilium assembly"/>
    <property type="evidence" value="ECO:0007669"/>
    <property type="project" value="TreeGrafter"/>
</dbReference>
<keyword evidence="5" id="KW-0966">Cell projection</keyword>
<proteinExistence type="inferred from homology"/>
<evidence type="ECO:0000313" key="7">
    <source>
        <dbReference type="Proteomes" id="UP000233020"/>
    </source>
</evidence>
<evidence type="ECO:0000256" key="4">
    <source>
        <dbReference type="ARBA" id="ARBA00023069"/>
    </source>
</evidence>
<reference evidence="6" key="2">
    <citation type="submission" date="2025-09" db="UniProtKB">
        <authorList>
            <consortium name="Ensembl"/>
        </authorList>
    </citation>
    <scope>IDENTIFICATION</scope>
</reference>
<evidence type="ECO:0000256" key="1">
    <source>
        <dbReference type="ARBA" id="ARBA00004138"/>
    </source>
</evidence>
<protein>
    <recommendedName>
        <fullName evidence="3">Intraflagellar transport protein 57 homolog</fullName>
    </recommendedName>
</protein>
<reference evidence="6" key="1">
    <citation type="submission" date="2025-08" db="UniProtKB">
        <authorList>
            <consortium name="Ensembl"/>
        </authorList>
    </citation>
    <scope>IDENTIFICATION</scope>
</reference>
<dbReference type="GO" id="GO:0005815">
    <property type="term" value="C:microtubule organizing center"/>
    <property type="evidence" value="ECO:0007669"/>
    <property type="project" value="TreeGrafter"/>
</dbReference>
<dbReference type="GO" id="GO:0005794">
    <property type="term" value="C:Golgi apparatus"/>
    <property type="evidence" value="ECO:0007669"/>
    <property type="project" value="TreeGrafter"/>
</dbReference>
<sequence length="117" mass="13058">MTAALAAVTTSGLEDGVPRSHGEGAGEVVVERGPGAAYHMFVVMEDLVEKLKLLRFEEEFLRKSNLKVPSRHYFALNFSPCSCHLQRGPHCHPGLTSIHILISWSLLFVLYLDLCFF</sequence>
<dbReference type="AlphaFoldDB" id="A0A2K5CUG9"/>
<evidence type="ECO:0000256" key="5">
    <source>
        <dbReference type="ARBA" id="ARBA00023273"/>
    </source>
</evidence>
<dbReference type="GeneTree" id="ENSGT00390000006307"/>
<dbReference type="Proteomes" id="UP000233020">
    <property type="component" value="Unplaced"/>
</dbReference>
<comment type="similarity">
    <text evidence="2">Belongs to the IFT57 family.</text>
</comment>
<dbReference type="PANTHER" id="PTHR16011">
    <property type="entry name" value="IFT57/HIPPI"/>
    <property type="match status" value="1"/>
</dbReference>
<dbReference type="PANTHER" id="PTHR16011:SF0">
    <property type="entry name" value="INTRAFLAGELLAR TRANSPORT PROTEIN 57 HOMOLOG"/>
    <property type="match status" value="1"/>
</dbReference>
<name>A0A2K5CUG9_AOTNA</name>
<keyword evidence="7" id="KW-1185">Reference proteome</keyword>
<dbReference type="InterPro" id="IPR019530">
    <property type="entry name" value="Intra-flagellar_transport_57"/>
</dbReference>
<dbReference type="GO" id="GO:0030992">
    <property type="term" value="C:intraciliary transport particle B"/>
    <property type="evidence" value="ECO:0007669"/>
    <property type="project" value="TreeGrafter"/>
</dbReference>
<dbReference type="GO" id="GO:0042073">
    <property type="term" value="P:intraciliary transport"/>
    <property type="evidence" value="ECO:0007669"/>
    <property type="project" value="TreeGrafter"/>
</dbReference>
<dbReference type="GO" id="GO:0005929">
    <property type="term" value="C:cilium"/>
    <property type="evidence" value="ECO:0007669"/>
    <property type="project" value="UniProtKB-SubCell"/>
</dbReference>